<accession>A0ABD2QQ46</accession>
<dbReference type="Proteomes" id="UP001627284">
    <property type="component" value="Unassembled WGS sequence"/>
</dbReference>
<dbReference type="InterPro" id="IPR000300">
    <property type="entry name" value="IPPc"/>
</dbReference>
<name>A0ABD2QQ46_9SOLN</name>
<evidence type="ECO:0000259" key="3">
    <source>
        <dbReference type="SMART" id="SM00128"/>
    </source>
</evidence>
<dbReference type="PANTHER" id="PTHR11200:SF274">
    <property type="entry name" value="LOW QUALITY PROTEIN: TYPE I INOSITOL POLYPHOSPHATE 5-PHOSPHATASE 12-LIKE"/>
    <property type="match status" value="1"/>
</dbReference>
<dbReference type="SUPFAM" id="SSF56219">
    <property type="entry name" value="DNase I-like"/>
    <property type="match status" value="1"/>
</dbReference>
<dbReference type="AlphaFoldDB" id="A0ABD2QQ46"/>
<feature type="compositionally biased region" description="Polar residues" evidence="2">
    <location>
        <begin position="448"/>
        <end position="458"/>
    </location>
</feature>
<reference evidence="4 5" key="1">
    <citation type="submission" date="2024-05" db="EMBL/GenBank/DDBJ databases">
        <title>De novo assembly of an allotetraploid wild potato.</title>
        <authorList>
            <person name="Hosaka A.J."/>
        </authorList>
    </citation>
    <scope>NUCLEOTIDE SEQUENCE [LARGE SCALE GENOMIC DNA]</scope>
    <source>
        <tissue evidence="4">Young leaves</tissue>
    </source>
</reference>
<evidence type="ECO:0000256" key="1">
    <source>
        <dbReference type="ARBA" id="ARBA00010768"/>
    </source>
</evidence>
<organism evidence="4 5">
    <name type="scientific">Solanum stoloniferum</name>
    <dbReference type="NCBI Taxonomy" id="62892"/>
    <lineage>
        <taxon>Eukaryota</taxon>
        <taxon>Viridiplantae</taxon>
        <taxon>Streptophyta</taxon>
        <taxon>Embryophyta</taxon>
        <taxon>Tracheophyta</taxon>
        <taxon>Spermatophyta</taxon>
        <taxon>Magnoliopsida</taxon>
        <taxon>eudicotyledons</taxon>
        <taxon>Gunneridae</taxon>
        <taxon>Pentapetalae</taxon>
        <taxon>asterids</taxon>
        <taxon>lamiids</taxon>
        <taxon>Solanales</taxon>
        <taxon>Solanaceae</taxon>
        <taxon>Solanoideae</taxon>
        <taxon>Solaneae</taxon>
        <taxon>Solanum</taxon>
    </lineage>
</organism>
<dbReference type="EMBL" id="JBJKTR010000024">
    <property type="protein sequence ID" value="KAL3321648.1"/>
    <property type="molecule type" value="Genomic_DNA"/>
</dbReference>
<feature type="compositionally biased region" description="Polar residues" evidence="2">
    <location>
        <begin position="466"/>
        <end position="483"/>
    </location>
</feature>
<dbReference type="Pfam" id="PF22669">
    <property type="entry name" value="Exo_endo_phos2"/>
    <property type="match status" value="1"/>
</dbReference>
<dbReference type="InterPro" id="IPR036691">
    <property type="entry name" value="Endo/exonu/phosph_ase_sf"/>
</dbReference>
<protein>
    <recommendedName>
        <fullName evidence="3">Inositol polyphosphate-related phosphatase domain-containing protein</fullName>
    </recommendedName>
</protein>
<dbReference type="Gene3D" id="3.60.10.10">
    <property type="entry name" value="Endonuclease/exonuclease/phosphatase"/>
    <property type="match status" value="1"/>
</dbReference>
<sequence>MQGGVGLRLRVFDRIMCFVNCHFAAHLEAVNRRNADFDHIYRTMAFTRSSNLLDNVAAGVSSAAQMLRGTDAAAISPGKGKPDLAEADMVIFCGDLNYRLFGISYDEARDFVSQRCFDWLREKDQLRAQMKAGKVFQGMREAIIKFPPTYKFDKGKPGLGGYDSGEKKRIPAWCDRVLYRDSRAAPSMPCSLGSPVAASILQYDACMEVTDSDHKPVRCKFSVEVSSVDRSVRRQEFGKIFQYNDKIRSILEELYYIPEVAVSTSQIFLQNQETFSLIITNRSTRQDNVFFQITCQYQSTVDKNKQTSGYRPRDSFCFPRWLKVTPAAGMIKSGEDEEILVHQEEFRNSEDISDVISPRKWSEETREEKVILMINVKSSCSTKVRTHHVHLSCRFSTDAVCMLSRNSSTRNEGSSHHRSNSSRRNEGNTYQRSNSSIRNEGSSHHRSSLQQESVSNGSRRNEGSSHPRSSLQQESTSDMNKYK</sequence>
<evidence type="ECO:0000313" key="5">
    <source>
        <dbReference type="Proteomes" id="UP001627284"/>
    </source>
</evidence>
<feature type="region of interest" description="Disordered" evidence="2">
    <location>
        <begin position="406"/>
        <end position="483"/>
    </location>
</feature>
<comment type="caution">
    <text evidence="4">The sequence shown here is derived from an EMBL/GenBank/DDBJ whole genome shotgun (WGS) entry which is preliminary data.</text>
</comment>
<feature type="domain" description="Inositol polyphosphate-related phosphatase" evidence="3">
    <location>
        <begin position="1"/>
        <end position="229"/>
    </location>
</feature>
<evidence type="ECO:0000313" key="4">
    <source>
        <dbReference type="EMBL" id="KAL3321648.1"/>
    </source>
</evidence>
<keyword evidence="5" id="KW-1185">Reference proteome</keyword>
<proteinExistence type="inferred from homology"/>
<dbReference type="InterPro" id="IPR046985">
    <property type="entry name" value="IP5"/>
</dbReference>
<dbReference type="SMART" id="SM00128">
    <property type="entry name" value="IPPc"/>
    <property type="match status" value="1"/>
</dbReference>
<evidence type="ECO:0000256" key="2">
    <source>
        <dbReference type="SAM" id="MobiDB-lite"/>
    </source>
</evidence>
<dbReference type="InterPro" id="IPR056455">
    <property type="entry name" value="Ig-like_IP5PC_F"/>
</dbReference>
<gene>
    <name evidence="4" type="ORF">AABB24_039319</name>
</gene>
<dbReference type="PANTHER" id="PTHR11200">
    <property type="entry name" value="INOSITOL 5-PHOSPHATASE"/>
    <property type="match status" value="1"/>
</dbReference>
<comment type="similarity">
    <text evidence="1">Belongs to the inositol polyphosphate 5-phosphatase family.</text>
</comment>
<feature type="compositionally biased region" description="Polar residues" evidence="2">
    <location>
        <begin position="429"/>
        <end position="440"/>
    </location>
</feature>
<dbReference type="Pfam" id="PF23755">
    <property type="entry name" value="Ig-like_IP5PC_F"/>
    <property type="match status" value="1"/>
</dbReference>